<dbReference type="InterPro" id="IPR000014">
    <property type="entry name" value="PAS"/>
</dbReference>
<dbReference type="InterPro" id="IPR036890">
    <property type="entry name" value="HATPase_C_sf"/>
</dbReference>
<dbReference type="SUPFAM" id="SSF55874">
    <property type="entry name" value="ATPase domain of HSP90 chaperone/DNA topoisomerase II/histidine kinase"/>
    <property type="match status" value="1"/>
</dbReference>
<dbReference type="PANTHER" id="PTHR43304:SF1">
    <property type="entry name" value="PAC DOMAIN-CONTAINING PROTEIN"/>
    <property type="match status" value="1"/>
</dbReference>
<dbReference type="NCBIfam" id="TIGR00229">
    <property type="entry name" value="sensory_box"/>
    <property type="match status" value="1"/>
</dbReference>
<evidence type="ECO:0000259" key="7">
    <source>
        <dbReference type="PROSITE" id="PS50113"/>
    </source>
</evidence>
<dbReference type="Gene3D" id="3.30.565.10">
    <property type="entry name" value="Histidine kinase-like ATPase, C-terminal domain"/>
    <property type="match status" value="1"/>
</dbReference>
<dbReference type="Pfam" id="PF02518">
    <property type="entry name" value="HATPase_c"/>
    <property type="match status" value="1"/>
</dbReference>
<evidence type="ECO:0000313" key="9">
    <source>
        <dbReference type="Proteomes" id="UP000054997"/>
    </source>
</evidence>
<sequence>MDKKKSTIHPLLLRQLKRANISEHDISPDKRDDWNELITRISRTYHDHEQDRYLLERSMELSSKELLELNEKLESAQHIAHLGYWLYDLENDQLSWSKEMYNLIGCDPSQPIPTMKEIQASMHEDDREKFIEMMEQVLSKGIYGEIELRFKNWKDHKYYWHFVKFQPQSVEGGNRTRYLSGVVMDITDRKESELLAVEANQKLVSISRQAGMAEVATSILHNIGNILNSANVSISILQENFSQNYYEKLFKVAIMIKENLHDIAHFFLHDPKGQLIPNYLVELIEILAKAYRNSRSELNNIAFNLTHIKDIVAMQQTISGTSSGVFEKIYIPEAIDTALQMAINGSKAQINIARAYEKVPLVLTDKSKLTQILVNLIQNAKDSVQKNPANLDKKISIFLKNKQDQIQIWVEDNGIGIPGENLDRIFSFGFTTKESGHGFGLHSSALAAKELGGWLRARSQGTNKGATFILALPINGRNK</sequence>
<dbReference type="SMART" id="SM00387">
    <property type="entry name" value="HATPase_c"/>
    <property type="match status" value="1"/>
</dbReference>
<dbReference type="CDD" id="cd00130">
    <property type="entry name" value="PAS"/>
    <property type="match status" value="1"/>
</dbReference>
<evidence type="ECO:0000256" key="4">
    <source>
        <dbReference type="ARBA" id="ARBA00022679"/>
    </source>
</evidence>
<protein>
    <recommendedName>
        <fullName evidence="2">histidine kinase</fullName>
        <ecNumber evidence="2">2.7.13.3</ecNumber>
    </recommendedName>
</protein>
<evidence type="ECO:0000256" key="2">
    <source>
        <dbReference type="ARBA" id="ARBA00012438"/>
    </source>
</evidence>
<proteinExistence type="predicted"/>
<dbReference type="InterPro" id="IPR004358">
    <property type="entry name" value="Sig_transdc_His_kin-like_C"/>
</dbReference>
<dbReference type="PRINTS" id="PR00344">
    <property type="entry name" value="BCTRLSENSOR"/>
</dbReference>
<evidence type="ECO:0000259" key="6">
    <source>
        <dbReference type="PROSITE" id="PS50109"/>
    </source>
</evidence>
<feature type="domain" description="PAC" evidence="7">
    <location>
        <begin position="144"/>
        <end position="198"/>
    </location>
</feature>
<dbReference type="STRING" id="45068.Llon_0766"/>
<dbReference type="GO" id="GO:0004673">
    <property type="term" value="F:protein histidine kinase activity"/>
    <property type="evidence" value="ECO:0007669"/>
    <property type="project" value="UniProtKB-EC"/>
</dbReference>
<dbReference type="InterPro" id="IPR035965">
    <property type="entry name" value="PAS-like_dom_sf"/>
</dbReference>
<dbReference type="InterPro" id="IPR005467">
    <property type="entry name" value="His_kinase_dom"/>
</dbReference>
<organism evidence="8 9">
    <name type="scientific">Legionella londiniensis</name>
    <dbReference type="NCBI Taxonomy" id="45068"/>
    <lineage>
        <taxon>Bacteria</taxon>
        <taxon>Pseudomonadati</taxon>
        <taxon>Pseudomonadota</taxon>
        <taxon>Gammaproteobacteria</taxon>
        <taxon>Legionellales</taxon>
        <taxon>Legionellaceae</taxon>
        <taxon>Legionella</taxon>
    </lineage>
</organism>
<keyword evidence="3" id="KW-0597">Phosphoprotein</keyword>
<dbReference type="Gene3D" id="3.30.450.20">
    <property type="entry name" value="PAS domain"/>
    <property type="match status" value="1"/>
</dbReference>
<comment type="caution">
    <text evidence="8">The sequence shown here is derived from an EMBL/GenBank/DDBJ whole genome shotgun (WGS) entry which is preliminary data.</text>
</comment>
<comment type="catalytic activity">
    <reaction evidence="1">
        <text>ATP + protein L-histidine = ADP + protein N-phospho-L-histidine.</text>
        <dbReference type="EC" id="2.7.13.3"/>
    </reaction>
</comment>
<dbReference type="RefSeq" id="WP_131754669.1">
    <property type="nucleotide sequence ID" value="NZ_CAAAHZ010000014.1"/>
</dbReference>
<dbReference type="EC" id="2.7.13.3" evidence="2"/>
<feature type="domain" description="Histidine kinase" evidence="6">
    <location>
        <begin position="362"/>
        <end position="476"/>
    </location>
</feature>
<accession>A0A0W0VNA1</accession>
<dbReference type="Proteomes" id="UP000054997">
    <property type="component" value="Unassembled WGS sequence"/>
</dbReference>
<keyword evidence="9" id="KW-1185">Reference proteome</keyword>
<dbReference type="InterPro" id="IPR013655">
    <property type="entry name" value="PAS_fold_3"/>
</dbReference>
<evidence type="ECO:0000256" key="5">
    <source>
        <dbReference type="ARBA" id="ARBA00022777"/>
    </source>
</evidence>
<dbReference type="PATRIC" id="fig|45068.5.peg.816"/>
<dbReference type="EMBL" id="LNYK01000014">
    <property type="protein sequence ID" value="KTD21601.1"/>
    <property type="molecule type" value="Genomic_DNA"/>
</dbReference>
<dbReference type="SUPFAM" id="SSF55785">
    <property type="entry name" value="PYP-like sensor domain (PAS domain)"/>
    <property type="match status" value="1"/>
</dbReference>
<name>A0A0W0VNA1_9GAMM</name>
<dbReference type="InterPro" id="IPR052162">
    <property type="entry name" value="Sensor_kinase/Photoreceptor"/>
</dbReference>
<dbReference type="Pfam" id="PF08447">
    <property type="entry name" value="PAS_3"/>
    <property type="match status" value="1"/>
</dbReference>
<dbReference type="PROSITE" id="PS50113">
    <property type="entry name" value="PAC"/>
    <property type="match status" value="1"/>
</dbReference>
<evidence type="ECO:0000256" key="1">
    <source>
        <dbReference type="ARBA" id="ARBA00000085"/>
    </source>
</evidence>
<dbReference type="InterPro" id="IPR000700">
    <property type="entry name" value="PAS-assoc_C"/>
</dbReference>
<dbReference type="AlphaFoldDB" id="A0A0W0VNA1"/>
<gene>
    <name evidence="8" type="ORF">Llon_0766</name>
</gene>
<reference evidence="8 9" key="1">
    <citation type="submission" date="2015-11" db="EMBL/GenBank/DDBJ databases">
        <title>Genomic analysis of 38 Legionella species identifies large and diverse effector repertoires.</title>
        <authorList>
            <person name="Burstein D."/>
            <person name="Amaro F."/>
            <person name="Zusman T."/>
            <person name="Lifshitz Z."/>
            <person name="Cohen O."/>
            <person name="Gilbert J.A."/>
            <person name="Pupko T."/>
            <person name="Shuman H.A."/>
            <person name="Segal G."/>
        </authorList>
    </citation>
    <scope>NUCLEOTIDE SEQUENCE [LARGE SCALE GENOMIC DNA]</scope>
    <source>
        <strain evidence="8 9">ATCC 49505</strain>
    </source>
</reference>
<keyword evidence="5 8" id="KW-0418">Kinase</keyword>
<dbReference type="PROSITE" id="PS50109">
    <property type="entry name" value="HIS_KIN"/>
    <property type="match status" value="1"/>
</dbReference>
<dbReference type="InterPro" id="IPR003594">
    <property type="entry name" value="HATPase_dom"/>
</dbReference>
<dbReference type="OrthoDB" id="149796at2"/>
<evidence type="ECO:0000313" key="8">
    <source>
        <dbReference type="EMBL" id="KTD21601.1"/>
    </source>
</evidence>
<keyword evidence="4 8" id="KW-0808">Transferase</keyword>
<evidence type="ECO:0000256" key="3">
    <source>
        <dbReference type="ARBA" id="ARBA00022553"/>
    </source>
</evidence>
<dbReference type="PANTHER" id="PTHR43304">
    <property type="entry name" value="PHYTOCHROME-LIKE PROTEIN CPH1"/>
    <property type="match status" value="1"/>
</dbReference>